<sequence length="435" mass="50154">MSSQPNPTPKPMVLYFQAHQPWRLRPFHFFEIGTQGDGFDNAQNEAIVRRITRQCYLPANKIVLDLIKKFPQLKITFSISGTLLDQLKQYCPDGLASFKALAETGAVEFLAETDFHSLASLLPGTEFEEQVLDHVARLQEYLGVRPLVFRNTELIYNNDMAKKVHALGFNGMFLDGIDAVLQGRSPNHLYEHPEEKGMKLFPRNYFLSDDIAFRYHEFGKKLTVGKFMARLKSIPQEDQLITLGLDYETFGEHHKAESGILNFLHDLLVCFAKDKHHKLVTPSEAIQQIQDTPALHVPDTISWADAERDLSAWLGNDMQQDAFETMAHLEGRIKTLNDPNLTDRWRRLMTSDHFYYMSTKRNSDGNVHAYFSPYASPYEAFMNYMNVLQDFLHTVKEKEKEMATLPEKGALKAEAERREMHTPIWAMKLENSYEK</sequence>
<dbReference type="STRING" id="947013.SAMN04488109_1001"/>
<accession>A0A1M5L3I9</accession>
<comment type="similarity">
    <text evidence="1">Belongs to the glycosyl hydrolase 57 family.</text>
</comment>
<evidence type="ECO:0000256" key="1">
    <source>
        <dbReference type="ARBA" id="ARBA00006821"/>
    </source>
</evidence>
<dbReference type="PANTHER" id="PTHR36306">
    <property type="entry name" value="ALPHA-AMYLASE-RELATED-RELATED"/>
    <property type="match status" value="1"/>
</dbReference>
<proteinExistence type="inferred from homology"/>
<organism evidence="4 5">
    <name type="scientific">Chryseolinea serpens</name>
    <dbReference type="NCBI Taxonomy" id="947013"/>
    <lineage>
        <taxon>Bacteria</taxon>
        <taxon>Pseudomonadati</taxon>
        <taxon>Bacteroidota</taxon>
        <taxon>Cytophagia</taxon>
        <taxon>Cytophagales</taxon>
        <taxon>Fulvivirgaceae</taxon>
        <taxon>Chryseolinea</taxon>
    </lineage>
</organism>
<dbReference type="SUPFAM" id="SSF88713">
    <property type="entry name" value="Glycoside hydrolase/deacetylase"/>
    <property type="match status" value="1"/>
</dbReference>
<dbReference type="Pfam" id="PF03065">
    <property type="entry name" value="Glyco_hydro_57"/>
    <property type="match status" value="1"/>
</dbReference>
<evidence type="ECO:0000313" key="4">
    <source>
        <dbReference type="EMBL" id="SHG59662.1"/>
    </source>
</evidence>
<dbReference type="GO" id="GO:0003824">
    <property type="term" value="F:catalytic activity"/>
    <property type="evidence" value="ECO:0007669"/>
    <property type="project" value="InterPro"/>
</dbReference>
<dbReference type="InterPro" id="IPR052046">
    <property type="entry name" value="GH57_Enzymes"/>
</dbReference>
<dbReference type="InterPro" id="IPR011330">
    <property type="entry name" value="Glyco_hydro/deAcase_b/a-brl"/>
</dbReference>
<name>A0A1M5L3I9_9BACT</name>
<gene>
    <name evidence="4" type="ORF">SAMN04488109_1001</name>
</gene>
<dbReference type="InterPro" id="IPR004300">
    <property type="entry name" value="Glyco_hydro_57_N"/>
</dbReference>
<dbReference type="CDD" id="cd10795">
    <property type="entry name" value="GH57N_MJA1_like"/>
    <property type="match status" value="1"/>
</dbReference>
<dbReference type="GO" id="GO:0005975">
    <property type="term" value="P:carbohydrate metabolic process"/>
    <property type="evidence" value="ECO:0007669"/>
    <property type="project" value="InterPro"/>
</dbReference>
<dbReference type="Proteomes" id="UP000184212">
    <property type="component" value="Unassembled WGS sequence"/>
</dbReference>
<protein>
    <submittedName>
        <fullName evidence="4">Alpha-amylase</fullName>
    </submittedName>
</protein>
<dbReference type="PANTHER" id="PTHR36306:SF1">
    <property type="entry name" value="ALPHA-AMYLASE-RELATED"/>
    <property type="match status" value="1"/>
</dbReference>
<keyword evidence="5" id="KW-1185">Reference proteome</keyword>
<evidence type="ECO:0000313" key="5">
    <source>
        <dbReference type="Proteomes" id="UP000184212"/>
    </source>
</evidence>
<evidence type="ECO:0000256" key="2">
    <source>
        <dbReference type="ARBA" id="ARBA00023277"/>
    </source>
</evidence>
<dbReference type="AlphaFoldDB" id="A0A1M5L3I9"/>
<dbReference type="EMBL" id="FQWQ01000001">
    <property type="protein sequence ID" value="SHG59662.1"/>
    <property type="molecule type" value="Genomic_DNA"/>
</dbReference>
<feature type="domain" description="Glycoside hydrolase family 57 N-terminal" evidence="3">
    <location>
        <begin position="13"/>
        <end position="292"/>
    </location>
</feature>
<keyword evidence="2" id="KW-0119">Carbohydrate metabolism</keyword>
<reference evidence="4 5" key="1">
    <citation type="submission" date="2016-11" db="EMBL/GenBank/DDBJ databases">
        <authorList>
            <person name="Jaros S."/>
            <person name="Januszkiewicz K."/>
            <person name="Wedrychowicz H."/>
        </authorList>
    </citation>
    <scope>NUCLEOTIDE SEQUENCE [LARGE SCALE GENOMIC DNA]</scope>
    <source>
        <strain evidence="4 5">DSM 24574</strain>
    </source>
</reference>
<evidence type="ECO:0000259" key="3">
    <source>
        <dbReference type="Pfam" id="PF03065"/>
    </source>
</evidence>
<dbReference type="Gene3D" id="3.20.110.20">
    <property type="match status" value="1"/>
</dbReference>
<dbReference type="RefSeq" id="WP_073131628.1">
    <property type="nucleotide sequence ID" value="NZ_FQWQ01000001.1"/>
</dbReference>